<dbReference type="Pfam" id="PF00685">
    <property type="entry name" value="Sulfotransfer_1"/>
    <property type="match status" value="1"/>
</dbReference>
<evidence type="ECO:0000259" key="2">
    <source>
        <dbReference type="Pfam" id="PF00685"/>
    </source>
</evidence>
<feature type="domain" description="Sulfotransferase" evidence="2">
    <location>
        <begin position="125"/>
        <end position="258"/>
    </location>
</feature>
<protein>
    <submittedName>
        <fullName evidence="4">WSC domain-containing protein 1-like</fullName>
    </submittedName>
</protein>
<proteinExistence type="inferred from homology"/>
<dbReference type="SUPFAM" id="SSF52540">
    <property type="entry name" value="P-loop containing nucleoside triphosphate hydrolases"/>
    <property type="match status" value="1"/>
</dbReference>
<gene>
    <name evidence="4" type="primary">LOC102804809</name>
</gene>
<comment type="similarity">
    <text evidence="1">Belongs to the WSCD family.</text>
</comment>
<dbReference type="Proteomes" id="UP000694865">
    <property type="component" value="Unplaced"/>
</dbReference>
<reference evidence="4" key="1">
    <citation type="submission" date="2025-08" db="UniProtKB">
        <authorList>
            <consortium name="RefSeq"/>
        </authorList>
    </citation>
    <scope>IDENTIFICATION</scope>
    <source>
        <tissue evidence="4">Testes</tissue>
    </source>
</reference>
<evidence type="ECO:0000313" key="3">
    <source>
        <dbReference type="Proteomes" id="UP000694865"/>
    </source>
</evidence>
<dbReference type="PANTHER" id="PTHR45964">
    <property type="entry name" value="WSCD FAMILY MEMBER CG9164"/>
    <property type="match status" value="1"/>
</dbReference>
<dbReference type="GeneID" id="102804809"/>
<dbReference type="RefSeq" id="XP_006825198.1">
    <property type="nucleotide sequence ID" value="XM_006825135.1"/>
</dbReference>
<evidence type="ECO:0000256" key="1">
    <source>
        <dbReference type="ARBA" id="ARBA00010236"/>
    </source>
</evidence>
<keyword evidence="3" id="KW-1185">Reference proteome</keyword>
<organism evidence="3 4">
    <name type="scientific">Saccoglossus kowalevskii</name>
    <name type="common">Acorn worm</name>
    <dbReference type="NCBI Taxonomy" id="10224"/>
    <lineage>
        <taxon>Eukaryota</taxon>
        <taxon>Metazoa</taxon>
        <taxon>Hemichordata</taxon>
        <taxon>Enteropneusta</taxon>
        <taxon>Harrimaniidae</taxon>
        <taxon>Saccoglossus</taxon>
    </lineage>
</organism>
<sequence length="312" mass="36150">MLDRKTGRTIVIKTHIRRRTRGTDSFASAIVLIRNPFRAIISHYNFKESSGHQGIADWNITMETSEHLNCDIHLAPNGSLPIVALASCPGSGNTWVRYLLEQATGIYTGSVYHDKRLQRGGLLGEMDEMNSGRTIAIKTHTRTMTSGTELFTSAIVLFRNPFRAVISHYNFKETRDHRGVAKWEANMNTSRHWHNSSKKTMDWWRDVAKFWLTLYEKPILVVHYEDLVNDTVGELTRMLDFLHVPQKERRIDCVRNKLEGGFHRHSNVNQELQFAAFTPEMRSEIKNFTDWTSSILTQRGYKPIYRLKELEV</sequence>
<dbReference type="InterPro" id="IPR000863">
    <property type="entry name" value="Sulfotransferase_dom"/>
</dbReference>
<evidence type="ECO:0000313" key="4">
    <source>
        <dbReference type="RefSeq" id="XP_006825198.1"/>
    </source>
</evidence>
<accession>A0ABM0MYV7</accession>
<dbReference type="InterPro" id="IPR051589">
    <property type="entry name" value="Sialate-O-sulfotransferase"/>
</dbReference>
<dbReference type="Gene3D" id="3.40.50.300">
    <property type="entry name" value="P-loop containing nucleotide triphosphate hydrolases"/>
    <property type="match status" value="1"/>
</dbReference>
<dbReference type="InterPro" id="IPR027417">
    <property type="entry name" value="P-loop_NTPase"/>
</dbReference>
<dbReference type="PANTHER" id="PTHR45964:SF5">
    <property type="entry name" value="WSCD FAMILY MEMBER CG9164"/>
    <property type="match status" value="1"/>
</dbReference>
<name>A0ABM0MYV7_SACKO</name>